<dbReference type="PANTHER" id="PTHR40267:SF1">
    <property type="entry name" value="BLR3294 PROTEIN"/>
    <property type="match status" value="1"/>
</dbReference>
<name>A0A1M6LQW6_9RHOB</name>
<evidence type="ECO:0000313" key="1">
    <source>
        <dbReference type="EMBL" id="SHJ73583.1"/>
    </source>
</evidence>
<keyword evidence="1" id="KW-0413">Isomerase</keyword>
<dbReference type="EMBL" id="FQZA01000017">
    <property type="protein sequence ID" value="SHJ73583.1"/>
    <property type="molecule type" value="Genomic_DNA"/>
</dbReference>
<accession>A0A1M6LQW6</accession>
<reference evidence="1 2" key="1">
    <citation type="submission" date="2016-11" db="EMBL/GenBank/DDBJ databases">
        <authorList>
            <person name="Jaros S."/>
            <person name="Januszkiewicz K."/>
            <person name="Wedrychowicz H."/>
        </authorList>
    </citation>
    <scope>NUCLEOTIDE SEQUENCE [LARGE SCALE GENOMIC DNA]</scope>
    <source>
        <strain evidence="1 2">DSM 26892</strain>
    </source>
</reference>
<dbReference type="RefSeq" id="WP_073130108.1">
    <property type="nucleotide sequence ID" value="NZ_FQZA01000017.1"/>
</dbReference>
<dbReference type="InterPro" id="IPR053714">
    <property type="entry name" value="Iso_Racemase_Enz_sf"/>
</dbReference>
<proteinExistence type="predicted"/>
<keyword evidence="2" id="KW-1185">Reference proteome</keyword>
<organism evidence="1 2">
    <name type="scientific">Palleronia salina</name>
    <dbReference type="NCBI Taxonomy" id="313368"/>
    <lineage>
        <taxon>Bacteria</taxon>
        <taxon>Pseudomonadati</taxon>
        <taxon>Pseudomonadota</taxon>
        <taxon>Alphaproteobacteria</taxon>
        <taxon>Rhodobacterales</taxon>
        <taxon>Roseobacteraceae</taxon>
        <taxon>Palleronia</taxon>
    </lineage>
</organism>
<protein>
    <submittedName>
        <fullName evidence="1">Maleate isomerase</fullName>
    </submittedName>
</protein>
<dbReference type="Pfam" id="PF17645">
    <property type="entry name" value="Amdase"/>
    <property type="match status" value="1"/>
</dbReference>
<gene>
    <name evidence="1" type="ORF">SAMN04488012_11719</name>
</gene>
<dbReference type="STRING" id="313368.SAMN04488012_11719"/>
<dbReference type="AlphaFoldDB" id="A0A1M6LQW6"/>
<evidence type="ECO:0000313" key="2">
    <source>
        <dbReference type="Proteomes" id="UP000184040"/>
    </source>
</evidence>
<dbReference type="InterPro" id="IPR026286">
    <property type="entry name" value="MaiA/AMDase"/>
</dbReference>
<dbReference type="PIRSF" id="PIRSF015736">
    <property type="entry name" value="MI"/>
    <property type="match status" value="1"/>
</dbReference>
<dbReference type="Gene3D" id="3.40.50.12500">
    <property type="match status" value="1"/>
</dbReference>
<dbReference type="PANTHER" id="PTHR40267">
    <property type="entry name" value="BLR3294 PROTEIN"/>
    <property type="match status" value="1"/>
</dbReference>
<dbReference type="Proteomes" id="UP000184040">
    <property type="component" value="Unassembled WGS sequence"/>
</dbReference>
<sequence>MSGRADPIETLPNPRLGLVVLQADETIERDFRRIFPADDVDLFVTRIPSGAMLTPETIAAMEADLPSAVALLPSASPFATVAYACTSGTALIGARRVRELVEGATTTASVTNPLCAALAGFGALGLRRIGLVSPYGAAVSSGFRNALEARGITVVATFSFDEESEARVARIAPAAIAEAARRLASGGGLDGLFLSCTNLRTLDILDPLEAELGIPVLSSNQVLAWHMARSAGLDRPPVPGCLRDR</sequence>
<dbReference type="GO" id="GO:0016853">
    <property type="term" value="F:isomerase activity"/>
    <property type="evidence" value="ECO:0007669"/>
    <property type="project" value="UniProtKB-KW"/>
</dbReference>